<proteinExistence type="inferred from homology"/>
<dbReference type="eggNOG" id="COG1793">
    <property type="taxonomic scope" value="Bacteria"/>
</dbReference>
<dbReference type="Proteomes" id="UP000007735">
    <property type="component" value="Chromosome"/>
</dbReference>
<sequence>MGRMARASSNKPPEAPPDPMPARIEPCVATLVDKPPKGRDWAFEVKWDGYRLTVHVGPGRVRVITRGGYDWTDRFAPIAAEARQLGHETMILDGEAVVLDGQGRSDFGLLQRALGRKPSLHDPREILFFAFDLLYLDGRDLRRLPLADRRRLLEPIVAGRDGVIRLSEEVEADGDEFFRIACEHGLEGIVAKRRDKPYHSGRRPDWLKIKCVRRDSFVIVGYEPSTVPGAIGRLLLAARQGEGLAYVGGCGTGWTYHESVKLRELLDEIRTDRPAVALRRKGAVFVRPVLVAEAEYRAWTQDGKLRHPSFKGIRERADDAGVFELQR</sequence>
<dbReference type="GO" id="GO:0003910">
    <property type="term" value="F:DNA ligase (ATP) activity"/>
    <property type="evidence" value="ECO:0007669"/>
    <property type="project" value="UniProtKB-EC"/>
</dbReference>
<dbReference type="Gene3D" id="3.30.470.30">
    <property type="entry name" value="DNA ligase/mRNA capping enzyme"/>
    <property type="match status" value="1"/>
</dbReference>
<feature type="domain" description="ATP-dependent DNA ligase family profile" evidence="6">
    <location>
        <begin position="125"/>
        <end position="252"/>
    </location>
</feature>
<dbReference type="Pfam" id="PF01068">
    <property type="entry name" value="DNA_ligase_A_M"/>
    <property type="match status" value="1"/>
</dbReference>
<evidence type="ECO:0000313" key="8">
    <source>
        <dbReference type="Proteomes" id="UP000007735"/>
    </source>
</evidence>
<dbReference type="STRING" id="1117943.SFHH103_01641"/>
<keyword evidence="3 7" id="KW-0436">Ligase</keyword>
<dbReference type="InterPro" id="IPR050191">
    <property type="entry name" value="ATP-dep_DNA_ligase"/>
</dbReference>
<gene>
    <name evidence="7" type="ordered locus">SFHH103_01641</name>
</gene>
<comment type="similarity">
    <text evidence="1">Belongs to the ATP-dependent DNA ligase family.</text>
</comment>
<protein>
    <recommendedName>
        <fullName evidence="2">DNA ligase (ATP)</fullName>
        <ecNumber evidence="2">6.5.1.1</ecNumber>
    </recommendedName>
</protein>
<dbReference type="InterPro" id="IPR012340">
    <property type="entry name" value="NA-bd_OB-fold"/>
</dbReference>
<evidence type="ECO:0000256" key="1">
    <source>
        <dbReference type="ARBA" id="ARBA00007572"/>
    </source>
</evidence>
<dbReference type="CDD" id="cd07971">
    <property type="entry name" value="OBF_DNA_ligase_LigD"/>
    <property type="match status" value="1"/>
</dbReference>
<dbReference type="SUPFAM" id="SSF56091">
    <property type="entry name" value="DNA ligase/mRNA capping enzyme, catalytic domain"/>
    <property type="match status" value="1"/>
</dbReference>
<dbReference type="KEGG" id="sfh:SFHH103_01641"/>
<dbReference type="EMBL" id="HE616890">
    <property type="protein sequence ID" value="CCE96138.1"/>
    <property type="molecule type" value="Genomic_DNA"/>
</dbReference>
<dbReference type="PATRIC" id="fig|380.5.peg.1743"/>
<evidence type="ECO:0000256" key="3">
    <source>
        <dbReference type="ARBA" id="ARBA00022598"/>
    </source>
</evidence>
<evidence type="ECO:0000256" key="4">
    <source>
        <dbReference type="ARBA" id="ARBA00034003"/>
    </source>
</evidence>
<dbReference type="EC" id="6.5.1.1" evidence="2"/>
<dbReference type="PANTHER" id="PTHR45674:SF4">
    <property type="entry name" value="DNA LIGASE 1"/>
    <property type="match status" value="1"/>
</dbReference>
<evidence type="ECO:0000313" key="7">
    <source>
        <dbReference type="EMBL" id="CCE96138.1"/>
    </source>
</evidence>
<name>G9A7A8_SINF1</name>
<dbReference type="InterPro" id="IPR012310">
    <property type="entry name" value="DNA_ligase_ATP-dep_cent"/>
</dbReference>
<reference evidence="7 8" key="1">
    <citation type="journal article" date="2012" name="J. Bacteriol.">
        <title>Genome sequence of the soybean symbiont Sinorhizobium fredii HH103.</title>
        <authorList>
            <person name="Weidner S."/>
            <person name="Becker A."/>
            <person name="Bonilla I."/>
            <person name="Jaenicke S."/>
            <person name="Lloret J."/>
            <person name="Margaret I."/>
            <person name="Puhler A."/>
            <person name="Ruiz-Sainz J.E."/>
            <person name="Schneiker-Bekel S."/>
            <person name="Szczepanowski R."/>
            <person name="Vinardell J.M."/>
            <person name="Zehner S."/>
            <person name="Gottfert M."/>
        </authorList>
    </citation>
    <scope>NUCLEOTIDE SEQUENCE [LARGE SCALE GENOMIC DNA]</scope>
    <source>
        <strain evidence="7 8">HH103</strain>
    </source>
</reference>
<dbReference type="CDD" id="cd07906">
    <property type="entry name" value="Adenylation_DNA_ligase_LigD_LigC"/>
    <property type="match status" value="1"/>
</dbReference>
<comment type="catalytic activity">
    <reaction evidence="4">
        <text>ATP + (deoxyribonucleotide)n-3'-hydroxyl + 5'-phospho-(deoxyribonucleotide)m = (deoxyribonucleotide)n+m + AMP + diphosphate.</text>
        <dbReference type="EC" id="6.5.1.1"/>
    </reaction>
</comment>
<dbReference type="NCBIfam" id="TIGR02779">
    <property type="entry name" value="NHEJ_ligase_lig"/>
    <property type="match status" value="1"/>
</dbReference>
<dbReference type="InterPro" id="IPR012309">
    <property type="entry name" value="DNA_ligase_ATP-dep_C"/>
</dbReference>
<evidence type="ECO:0000259" key="6">
    <source>
        <dbReference type="PROSITE" id="PS50160"/>
    </source>
</evidence>
<accession>G9A7A8</accession>
<dbReference type="GO" id="GO:0006310">
    <property type="term" value="P:DNA recombination"/>
    <property type="evidence" value="ECO:0007669"/>
    <property type="project" value="InterPro"/>
</dbReference>
<organism evidence="7 8">
    <name type="scientific">Sinorhizobium fredii (strain HH103)</name>
    <dbReference type="NCBI Taxonomy" id="1117943"/>
    <lineage>
        <taxon>Bacteria</taxon>
        <taxon>Pseudomonadati</taxon>
        <taxon>Pseudomonadota</taxon>
        <taxon>Alphaproteobacteria</taxon>
        <taxon>Hyphomicrobiales</taxon>
        <taxon>Rhizobiaceae</taxon>
        <taxon>Sinorhizobium/Ensifer group</taxon>
        <taxon>Sinorhizobium</taxon>
    </lineage>
</organism>
<dbReference type="Gene3D" id="3.30.1490.70">
    <property type="match status" value="1"/>
</dbReference>
<dbReference type="HOGENOM" id="CLU_008325_4_2_5"/>
<dbReference type="GO" id="GO:0005524">
    <property type="term" value="F:ATP binding"/>
    <property type="evidence" value="ECO:0007669"/>
    <property type="project" value="InterPro"/>
</dbReference>
<dbReference type="GO" id="GO:0006281">
    <property type="term" value="P:DNA repair"/>
    <property type="evidence" value="ECO:0007669"/>
    <property type="project" value="InterPro"/>
</dbReference>
<dbReference type="Pfam" id="PF04679">
    <property type="entry name" value="DNA_ligase_A_C"/>
    <property type="match status" value="1"/>
</dbReference>
<dbReference type="InterPro" id="IPR014146">
    <property type="entry name" value="LigD_ligase_dom"/>
</dbReference>
<feature type="region of interest" description="Disordered" evidence="5">
    <location>
        <begin position="1"/>
        <end position="23"/>
    </location>
</feature>
<dbReference type="PROSITE" id="PS50160">
    <property type="entry name" value="DNA_LIGASE_A3"/>
    <property type="match status" value="1"/>
</dbReference>
<dbReference type="PANTHER" id="PTHR45674">
    <property type="entry name" value="DNA LIGASE 1/3 FAMILY MEMBER"/>
    <property type="match status" value="1"/>
</dbReference>
<evidence type="ECO:0000256" key="5">
    <source>
        <dbReference type="SAM" id="MobiDB-lite"/>
    </source>
</evidence>
<dbReference type="SUPFAM" id="SSF50249">
    <property type="entry name" value="Nucleic acid-binding proteins"/>
    <property type="match status" value="1"/>
</dbReference>
<dbReference type="AlphaFoldDB" id="G9A7A8"/>
<dbReference type="Gene3D" id="2.40.50.140">
    <property type="entry name" value="Nucleic acid-binding proteins"/>
    <property type="match status" value="1"/>
</dbReference>
<evidence type="ECO:0000256" key="2">
    <source>
        <dbReference type="ARBA" id="ARBA00012727"/>
    </source>
</evidence>